<feature type="signal peptide" evidence="1">
    <location>
        <begin position="1"/>
        <end position="17"/>
    </location>
</feature>
<dbReference type="GO" id="GO:0016791">
    <property type="term" value="F:phosphatase activity"/>
    <property type="evidence" value="ECO:0007669"/>
    <property type="project" value="UniProtKB-ARBA"/>
</dbReference>
<dbReference type="InterPro" id="IPR029033">
    <property type="entry name" value="His_PPase_superfam"/>
</dbReference>
<dbReference type="SUPFAM" id="SSF53254">
    <property type="entry name" value="Phosphoglycerate mutase-like"/>
    <property type="match status" value="1"/>
</dbReference>
<dbReference type="Proteomes" id="UP000327044">
    <property type="component" value="Unassembled WGS sequence"/>
</dbReference>
<dbReference type="EMBL" id="VVIM01000009">
    <property type="protein sequence ID" value="KAB0793900.1"/>
    <property type="molecule type" value="Genomic_DNA"/>
</dbReference>
<dbReference type="Gene3D" id="3.40.50.1240">
    <property type="entry name" value="Phosphoglycerate mutase-like"/>
    <property type="match status" value="1"/>
</dbReference>
<evidence type="ECO:0008006" key="5">
    <source>
        <dbReference type="Google" id="ProtNLM"/>
    </source>
</evidence>
<evidence type="ECO:0000313" key="2">
    <source>
        <dbReference type="EMBL" id="JAV77512.1"/>
    </source>
</evidence>
<keyword evidence="1" id="KW-0732">Signal</keyword>
<dbReference type="AlphaFoldDB" id="A0A1Y1LV74"/>
<accession>A0A1Y1LV74</accession>
<organism evidence="2">
    <name type="scientific">Photinus pyralis</name>
    <name type="common">Common eastern firefly</name>
    <name type="synonym">Lampyris pyralis</name>
    <dbReference type="NCBI Taxonomy" id="7054"/>
    <lineage>
        <taxon>Eukaryota</taxon>
        <taxon>Metazoa</taxon>
        <taxon>Ecdysozoa</taxon>
        <taxon>Arthropoda</taxon>
        <taxon>Hexapoda</taxon>
        <taxon>Insecta</taxon>
        <taxon>Pterygota</taxon>
        <taxon>Neoptera</taxon>
        <taxon>Endopterygota</taxon>
        <taxon>Coleoptera</taxon>
        <taxon>Polyphaga</taxon>
        <taxon>Elateriformia</taxon>
        <taxon>Elateroidea</taxon>
        <taxon>Lampyridae</taxon>
        <taxon>Lampyrinae</taxon>
        <taxon>Photinus</taxon>
    </lineage>
</organism>
<dbReference type="InParanoid" id="A0A1Y1LV74"/>
<feature type="chain" id="PRO_5011907407" description="Multiple inositol polyphosphate phosphatase 1" evidence="1">
    <location>
        <begin position="18"/>
        <end position="105"/>
    </location>
</feature>
<reference evidence="3 4" key="2">
    <citation type="journal article" date="2018" name="Elife">
        <title>Firefly genomes illuminate parallel origins of bioluminescence in beetles.</title>
        <authorList>
            <person name="Fallon T.R."/>
            <person name="Lower S.E."/>
            <person name="Chang C.H."/>
            <person name="Bessho-Uehara M."/>
            <person name="Martin G.J."/>
            <person name="Bewick A.J."/>
            <person name="Behringer M."/>
            <person name="Debat H.J."/>
            <person name="Wong I."/>
            <person name="Day J.C."/>
            <person name="Suvorov A."/>
            <person name="Silva C.J."/>
            <person name="Stanger-Hall K.F."/>
            <person name="Hall D.W."/>
            <person name="Schmitz R.J."/>
            <person name="Nelson D.R."/>
            <person name="Lewis S.M."/>
            <person name="Shigenobu S."/>
            <person name="Bybee S.M."/>
            <person name="Larracuente A.M."/>
            <person name="Oba Y."/>
            <person name="Weng J.K."/>
        </authorList>
    </citation>
    <scope>NUCLEOTIDE SEQUENCE [LARGE SCALE GENOMIC DNA]</scope>
    <source>
        <strain evidence="3">1611_PpyrPB1</strain>
        <tissue evidence="3">Whole body</tissue>
    </source>
</reference>
<reference evidence="2" key="1">
    <citation type="journal article" date="2016" name="Sci. Rep.">
        <title>Molecular characterization of firefly nuptial gifts: a multi-omics approach sheds light on postcopulatory sexual selection.</title>
        <authorList>
            <person name="Al-Wathiqui N."/>
            <person name="Fallon T.R."/>
            <person name="South A."/>
            <person name="Weng J.K."/>
            <person name="Lewis S.M."/>
        </authorList>
    </citation>
    <scope>NUCLEOTIDE SEQUENCE</scope>
</reference>
<keyword evidence="4" id="KW-1185">Reference proteome</keyword>
<dbReference type="EMBL" id="GEZM01046106">
    <property type="protein sequence ID" value="JAV77512.1"/>
    <property type="molecule type" value="Transcribed_RNA"/>
</dbReference>
<dbReference type="EMBL" id="GEZM01046105">
    <property type="protein sequence ID" value="JAV77513.1"/>
    <property type="molecule type" value="Transcribed_RNA"/>
</dbReference>
<sequence length="105" mass="12146">MLYLPLITLCFFTGAECNFITDYEKHFGSKTPYRAVENNNLSTIEFEGKFFQCLRVAPPTYCLGCQPTKIWYIIRHGARTPTNRVLLSMKHNLPRIAQMIIRANS</sequence>
<protein>
    <recommendedName>
        <fullName evidence="5">Multiple inositol polyphosphate phosphatase 1</fullName>
    </recommendedName>
</protein>
<name>A0A1Y1LV74_PHOPY</name>
<gene>
    <name evidence="3" type="ORF">PPYR_13520</name>
</gene>
<evidence type="ECO:0000256" key="1">
    <source>
        <dbReference type="SAM" id="SignalP"/>
    </source>
</evidence>
<reference evidence="3" key="3">
    <citation type="submission" date="2019-08" db="EMBL/GenBank/DDBJ databases">
        <authorList>
            <consortium name="Photinus pyralis genome working group"/>
            <person name="Fallon T.R."/>
            <person name="Sander Lower S.E."/>
            <person name="Weng J.-K."/>
        </authorList>
    </citation>
    <scope>NUCLEOTIDE SEQUENCE</scope>
    <source>
        <strain evidence="3">1611_PpyrPB1</strain>
        <tissue evidence="3">Whole body</tissue>
    </source>
</reference>
<evidence type="ECO:0000313" key="3">
    <source>
        <dbReference type="EMBL" id="KAB0793900.1"/>
    </source>
</evidence>
<proteinExistence type="predicted"/>
<evidence type="ECO:0000313" key="4">
    <source>
        <dbReference type="Proteomes" id="UP000327044"/>
    </source>
</evidence>